<reference evidence="3" key="1">
    <citation type="journal article" date="2019" name="Int. J. Syst. Evol. Microbiol.">
        <title>The Global Catalogue of Microorganisms (GCM) 10K type strain sequencing project: providing services to taxonomists for standard genome sequencing and annotation.</title>
        <authorList>
            <consortium name="The Broad Institute Genomics Platform"/>
            <consortium name="The Broad Institute Genome Sequencing Center for Infectious Disease"/>
            <person name="Wu L."/>
            <person name="Ma J."/>
        </authorList>
    </citation>
    <scope>NUCLEOTIDE SEQUENCE [LARGE SCALE GENOMIC DNA]</scope>
    <source>
        <strain evidence="3">JCM 17939</strain>
    </source>
</reference>
<protein>
    <submittedName>
        <fullName evidence="2">Uncharacterized protein</fullName>
    </submittedName>
</protein>
<accession>A0ABP8UTC4</accession>
<evidence type="ECO:0000313" key="3">
    <source>
        <dbReference type="Proteomes" id="UP001501442"/>
    </source>
</evidence>
<name>A0ABP8UTC4_9ACTN</name>
<keyword evidence="3" id="KW-1185">Reference proteome</keyword>
<dbReference type="RefSeq" id="WP_345443094.1">
    <property type="nucleotide sequence ID" value="NZ_BAABHK010000028.1"/>
</dbReference>
<dbReference type="EMBL" id="BAABHK010000028">
    <property type="protein sequence ID" value="GAA4639605.1"/>
    <property type="molecule type" value="Genomic_DNA"/>
</dbReference>
<keyword evidence="1" id="KW-1133">Transmembrane helix</keyword>
<gene>
    <name evidence="2" type="ORF">GCM10023196_101860</name>
</gene>
<organism evidence="2 3">
    <name type="scientific">Actinoallomurus vinaceus</name>
    <dbReference type="NCBI Taxonomy" id="1080074"/>
    <lineage>
        <taxon>Bacteria</taxon>
        <taxon>Bacillati</taxon>
        <taxon>Actinomycetota</taxon>
        <taxon>Actinomycetes</taxon>
        <taxon>Streptosporangiales</taxon>
        <taxon>Thermomonosporaceae</taxon>
        <taxon>Actinoallomurus</taxon>
    </lineage>
</organism>
<feature type="transmembrane region" description="Helical" evidence="1">
    <location>
        <begin position="145"/>
        <end position="178"/>
    </location>
</feature>
<keyword evidence="1" id="KW-0812">Transmembrane</keyword>
<feature type="transmembrane region" description="Helical" evidence="1">
    <location>
        <begin position="104"/>
        <end position="124"/>
    </location>
</feature>
<dbReference type="Proteomes" id="UP001501442">
    <property type="component" value="Unassembled WGS sequence"/>
</dbReference>
<keyword evidence="1" id="KW-0472">Membrane</keyword>
<evidence type="ECO:0000256" key="1">
    <source>
        <dbReference type="SAM" id="Phobius"/>
    </source>
</evidence>
<evidence type="ECO:0000313" key="2">
    <source>
        <dbReference type="EMBL" id="GAA4639605.1"/>
    </source>
</evidence>
<comment type="caution">
    <text evidence="2">The sequence shown here is derived from an EMBL/GenBank/DDBJ whole genome shotgun (WGS) entry which is preliminary data.</text>
</comment>
<proteinExistence type="predicted"/>
<sequence>MLVAVGVIVLAGRLVLFPIDGFRYEAGLAGTPGRFTAAQCHTYGSGRGSRRVCTGTFAPANGGPADPAARITNARVHVGRPTTLRRKPDGGYAQPGAANAALDLAGVSGIVSLAALALLVLCVMPRRVRIEADVPLRSNPRPWGTLIPVLLGVFAGFLALAALCGVAAVLLALGQAFFG</sequence>